<dbReference type="PANTHER" id="PTHR28019:SF2">
    <property type="entry name" value="CELL MEMBRANE PROTEIN YLR413W-RELATED"/>
    <property type="match status" value="1"/>
</dbReference>
<evidence type="ECO:0000256" key="1">
    <source>
        <dbReference type="SAM" id="MobiDB-lite"/>
    </source>
</evidence>
<dbReference type="STRING" id="155417.A0A4Q4T2X5"/>
<dbReference type="OrthoDB" id="2327445at2759"/>
<dbReference type="PANTHER" id="PTHR28019">
    <property type="entry name" value="CELL MEMBRANE PROTEIN YLR413W-RELATED"/>
    <property type="match status" value="1"/>
</dbReference>
<dbReference type="GO" id="GO:0051285">
    <property type="term" value="C:cell cortex of cell tip"/>
    <property type="evidence" value="ECO:0007669"/>
    <property type="project" value="TreeGrafter"/>
</dbReference>
<evidence type="ECO:0000256" key="2">
    <source>
        <dbReference type="SAM" id="Phobius"/>
    </source>
</evidence>
<protein>
    <recommendedName>
        <fullName evidence="5">Integral membrane protein</fullName>
    </recommendedName>
</protein>
<evidence type="ECO:0000313" key="4">
    <source>
        <dbReference type="Proteomes" id="UP000293360"/>
    </source>
</evidence>
<feature type="transmembrane region" description="Helical" evidence="2">
    <location>
        <begin position="179"/>
        <end position="202"/>
    </location>
</feature>
<comment type="caution">
    <text evidence="3">The sequence shown here is derived from an EMBL/GenBank/DDBJ whole genome shotgun (WGS) entry which is preliminary data.</text>
</comment>
<organism evidence="3 4">
    <name type="scientific">Monosporascus ibericus</name>
    <dbReference type="NCBI Taxonomy" id="155417"/>
    <lineage>
        <taxon>Eukaryota</taxon>
        <taxon>Fungi</taxon>
        <taxon>Dikarya</taxon>
        <taxon>Ascomycota</taxon>
        <taxon>Pezizomycotina</taxon>
        <taxon>Sordariomycetes</taxon>
        <taxon>Xylariomycetidae</taxon>
        <taxon>Xylariales</taxon>
        <taxon>Xylariales incertae sedis</taxon>
        <taxon>Monosporascus</taxon>
    </lineage>
</organism>
<dbReference type="EMBL" id="QJNU01000478">
    <property type="protein sequence ID" value="RYO97962.1"/>
    <property type="molecule type" value="Genomic_DNA"/>
</dbReference>
<gene>
    <name evidence="3" type="ORF">DL764_007223</name>
</gene>
<keyword evidence="2" id="KW-0812">Transmembrane</keyword>
<feature type="region of interest" description="Disordered" evidence="1">
    <location>
        <begin position="1"/>
        <end position="36"/>
    </location>
</feature>
<proteinExistence type="predicted"/>
<dbReference type="GO" id="GO:0005886">
    <property type="term" value="C:plasma membrane"/>
    <property type="evidence" value="ECO:0007669"/>
    <property type="project" value="InterPro"/>
</dbReference>
<feature type="transmembrane region" description="Helical" evidence="2">
    <location>
        <begin position="258"/>
        <end position="282"/>
    </location>
</feature>
<name>A0A4Q4T2X5_9PEZI</name>
<accession>A0A4Q4T2X5</accession>
<dbReference type="Pfam" id="PF06687">
    <property type="entry name" value="SUR7"/>
    <property type="match status" value="1"/>
</dbReference>
<dbReference type="GO" id="GO:0031505">
    <property type="term" value="P:fungal-type cell wall organization"/>
    <property type="evidence" value="ECO:0007669"/>
    <property type="project" value="TreeGrafter"/>
</dbReference>
<sequence length="323" mass="35251">MSDNDPPRFRGRPAASPPPTSGGTETATDKADHQATLKRGTRARRVWIVEVGNTGGGPIRDEIYFFKLDLSDIIVKALPPGQLVLTNSIARTLGLHDFYQVGLWSFCEGYEDRYRQSPNPNLGFSLPFTSGITYCSEPSPTFWFNPVEILLNELLAGASIALPSQVNDVLTILRIASHIMFGFFLTCAALNFILMVAAPVVVYSRIWSGPFSILALISTILVLVASALGTAMSFVFQFAMNSQPDLNISVEVGMKMLVFMWVATGFTLVAFVIHAGLCCCCTSRRDIKTGRRGAWTGARARGEKGGYNLPNFNRVDRTAPPSA</sequence>
<dbReference type="InterPro" id="IPR009571">
    <property type="entry name" value="SUR7/Rim9-like_fungi"/>
</dbReference>
<reference evidence="3 4" key="1">
    <citation type="submission" date="2018-06" db="EMBL/GenBank/DDBJ databases">
        <title>Complete Genomes of Monosporascus.</title>
        <authorList>
            <person name="Robinson A.J."/>
            <person name="Natvig D.O."/>
        </authorList>
    </citation>
    <scope>NUCLEOTIDE SEQUENCE [LARGE SCALE GENOMIC DNA]</scope>
    <source>
        <strain evidence="3 4">CBS 110550</strain>
    </source>
</reference>
<dbReference type="Proteomes" id="UP000293360">
    <property type="component" value="Unassembled WGS sequence"/>
</dbReference>
<keyword evidence="2" id="KW-1133">Transmembrane helix</keyword>
<dbReference type="AlphaFoldDB" id="A0A4Q4T2X5"/>
<evidence type="ECO:0000313" key="3">
    <source>
        <dbReference type="EMBL" id="RYO97962.1"/>
    </source>
</evidence>
<keyword evidence="2" id="KW-0472">Membrane</keyword>
<dbReference type="InterPro" id="IPR052413">
    <property type="entry name" value="SUR7_domain"/>
</dbReference>
<evidence type="ECO:0008006" key="5">
    <source>
        <dbReference type="Google" id="ProtNLM"/>
    </source>
</evidence>
<feature type="transmembrane region" description="Helical" evidence="2">
    <location>
        <begin position="214"/>
        <end position="238"/>
    </location>
</feature>
<keyword evidence="4" id="KW-1185">Reference proteome</keyword>